<dbReference type="Pfam" id="PF00227">
    <property type="entry name" value="Proteasome"/>
    <property type="match status" value="1"/>
</dbReference>
<dbReference type="InterPro" id="IPR001353">
    <property type="entry name" value="Proteasome_sua/b"/>
</dbReference>
<comment type="caution">
    <text evidence="3">The sequence shown here is derived from an EMBL/GenBank/DDBJ whole genome shotgun (WGS) entry which is preliminary data.</text>
</comment>
<dbReference type="Gene3D" id="3.60.20.10">
    <property type="entry name" value="Glutamine Phosphoribosylpyrophosphate, subunit 1, domain 1"/>
    <property type="match status" value="1"/>
</dbReference>
<evidence type="ECO:0000313" key="6">
    <source>
        <dbReference type="EMBL" id="CAL6045659.1"/>
    </source>
</evidence>
<dbReference type="SMART" id="SM00948">
    <property type="entry name" value="Proteasome_A_N"/>
    <property type="match status" value="1"/>
</dbReference>
<sequence>MSGYDYDCGMYGPDGRVYQIDYALKASESQGLGIGLKLKDGVVITVQRQFHSPLQEVSSSRVFQLTDEIVAVVVGIIADGRVLCQKLLEQVQGYQMNYDRQMPLSSVVDAASSYMQQHTHYSSVRPFGCALFLTDGRQLFQIQPSGDFLNCFATAAGKKAPNARVELEKLMGEEQNLGQDRFGHLKKTRNEGGNLKQIDCATGLKECAKIMWAVFDENADQKWYVEGVVVNAEGKVQKLGMDQMQQIVKGAEE</sequence>
<evidence type="ECO:0000259" key="2">
    <source>
        <dbReference type="SMART" id="SM00948"/>
    </source>
</evidence>
<evidence type="ECO:0000313" key="7">
    <source>
        <dbReference type="EMBL" id="CAL6055720.1"/>
    </source>
</evidence>
<name>A0AA86UPA2_9EUKA</name>
<dbReference type="InterPro" id="IPR050115">
    <property type="entry name" value="Proteasome_alpha"/>
</dbReference>
<proteinExistence type="predicted"/>
<evidence type="ECO:0000313" key="4">
    <source>
        <dbReference type="EMBL" id="CAI9964618.1"/>
    </source>
</evidence>
<dbReference type="GO" id="GO:0019773">
    <property type="term" value="C:proteasome core complex, alpha-subunit complex"/>
    <property type="evidence" value="ECO:0007669"/>
    <property type="project" value="InterPro"/>
</dbReference>
<dbReference type="EMBL" id="CAXDID020000165">
    <property type="protein sequence ID" value="CAL6045659.1"/>
    <property type="molecule type" value="Genomic_DNA"/>
</dbReference>
<organism evidence="3">
    <name type="scientific">Hexamita inflata</name>
    <dbReference type="NCBI Taxonomy" id="28002"/>
    <lineage>
        <taxon>Eukaryota</taxon>
        <taxon>Metamonada</taxon>
        <taxon>Diplomonadida</taxon>
        <taxon>Hexamitidae</taxon>
        <taxon>Hexamitinae</taxon>
        <taxon>Hexamita</taxon>
    </lineage>
</organism>
<gene>
    <name evidence="6" type="ORF">HINF_LOCUS41247</name>
    <name evidence="7" type="ORF">HINF_LOCUS46679</name>
    <name evidence="3" type="ORF">HINF_LOCUS46696</name>
    <name evidence="4" type="ORF">HINF_LOCUS52263</name>
    <name evidence="5" type="ORF">HINF_LOCUS9151</name>
</gene>
<accession>A0AA86UPA2</accession>
<evidence type="ECO:0000313" key="8">
    <source>
        <dbReference type="Proteomes" id="UP001642409"/>
    </source>
</evidence>
<dbReference type="Proteomes" id="UP001642409">
    <property type="component" value="Unassembled WGS sequence"/>
</dbReference>
<dbReference type="EMBL" id="CAXDID020000019">
    <property type="protein sequence ID" value="CAL5985892.1"/>
    <property type="molecule type" value="Genomic_DNA"/>
</dbReference>
<dbReference type="EMBL" id="CATOUU010000981">
    <property type="protein sequence ID" value="CAI9964618.1"/>
    <property type="molecule type" value="Genomic_DNA"/>
</dbReference>
<dbReference type="EMBL" id="CAXDID020000207">
    <property type="protein sequence ID" value="CAL6055720.1"/>
    <property type="molecule type" value="Genomic_DNA"/>
</dbReference>
<reference evidence="5 8" key="2">
    <citation type="submission" date="2024-07" db="EMBL/GenBank/DDBJ databases">
        <authorList>
            <person name="Akdeniz Z."/>
        </authorList>
    </citation>
    <scope>NUCLEOTIDE SEQUENCE [LARGE SCALE GENOMIC DNA]</scope>
</reference>
<reference evidence="3" key="1">
    <citation type="submission" date="2023-06" db="EMBL/GenBank/DDBJ databases">
        <authorList>
            <person name="Kurt Z."/>
        </authorList>
    </citation>
    <scope>NUCLEOTIDE SEQUENCE</scope>
</reference>
<keyword evidence="1 3" id="KW-0647">Proteasome</keyword>
<dbReference type="SUPFAM" id="SSF56235">
    <property type="entry name" value="N-terminal nucleophile aminohydrolases (Ntn hydrolases)"/>
    <property type="match status" value="1"/>
</dbReference>
<evidence type="ECO:0000313" key="3">
    <source>
        <dbReference type="EMBL" id="CAI9959051.1"/>
    </source>
</evidence>
<feature type="domain" description="Proteasome alpha-type subunits" evidence="2">
    <location>
        <begin position="4"/>
        <end position="26"/>
    </location>
</feature>
<dbReference type="PANTHER" id="PTHR11599">
    <property type="entry name" value="PROTEASOME SUBUNIT ALPHA/BETA"/>
    <property type="match status" value="1"/>
</dbReference>
<dbReference type="Pfam" id="PF10584">
    <property type="entry name" value="Proteasome_A_N"/>
    <property type="match status" value="1"/>
</dbReference>
<evidence type="ECO:0000256" key="1">
    <source>
        <dbReference type="ARBA" id="ARBA00022942"/>
    </source>
</evidence>
<dbReference type="AlphaFoldDB" id="A0AA86UPA2"/>
<evidence type="ECO:0000313" key="5">
    <source>
        <dbReference type="EMBL" id="CAL5985892.1"/>
    </source>
</evidence>
<keyword evidence="8" id="KW-1185">Reference proteome</keyword>
<protein>
    <submittedName>
        <fullName evidence="3">20S proteasome alpha subunit 7</fullName>
    </submittedName>
    <submittedName>
        <fullName evidence="5">20S_proteasome alpha subunit 7</fullName>
    </submittedName>
</protein>
<dbReference type="EMBL" id="CATOUU010000914">
    <property type="protein sequence ID" value="CAI9959051.1"/>
    <property type="molecule type" value="Genomic_DNA"/>
</dbReference>
<dbReference type="InterPro" id="IPR029055">
    <property type="entry name" value="Ntn_hydrolases_N"/>
</dbReference>
<dbReference type="GO" id="GO:0006511">
    <property type="term" value="P:ubiquitin-dependent protein catabolic process"/>
    <property type="evidence" value="ECO:0007669"/>
    <property type="project" value="InterPro"/>
</dbReference>
<dbReference type="InterPro" id="IPR000426">
    <property type="entry name" value="Proteasome_asu_N"/>
</dbReference>